<accession>X0WNT5</accession>
<gene>
    <name evidence="2" type="ORF">S01H1_57603</name>
</gene>
<name>X0WNT5_9ZZZZ</name>
<dbReference type="AlphaFoldDB" id="X0WNT5"/>
<feature type="non-terminal residue" evidence="2">
    <location>
        <position position="1"/>
    </location>
</feature>
<organism evidence="2">
    <name type="scientific">marine sediment metagenome</name>
    <dbReference type="NCBI Taxonomy" id="412755"/>
    <lineage>
        <taxon>unclassified sequences</taxon>
        <taxon>metagenomes</taxon>
        <taxon>ecological metagenomes</taxon>
    </lineage>
</organism>
<dbReference type="SUPFAM" id="SSF159659">
    <property type="entry name" value="Cgl1923-like"/>
    <property type="match status" value="1"/>
</dbReference>
<dbReference type="InterPro" id="IPR038389">
    <property type="entry name" value="PSMG2_sf"/>
</dbReference>
<comment type="caution">
    <text evidence="2">The sequence shown here is derived from an EMBL/GenBank/DDBJ whole genome shotgun (WGS) entry which is preliminary data.</text>
</comment>
<keyword evidence="1" id="KW-0175">Coiled coil</keyword>
<evidence type="ECO:0000256" key="1">
    <source>
        <dbReference type="SAM" id="Coils"/>
    </source>
</evidence>
<dbReference type="Gene3D" id="3.40.50.10900">
    <property type="entry name" value="PAC-like subunit"/>
    <property type="match status" value="1"/>
</dbReference>
<reference evidence="2" key="1">
    <citation type="journal article" date="2014" name="Front. Microbiol.">
        <title>High frequency of phylogenetically diverse reductive dehalogenase-homologous genes in deep subseafloor sedimentary metagenomes.</title>
        <authorList>
            <person name="Kawai M."/>
            <person name="Futagami T."/>
            <person name="Toyoda A."/>
            <person name="Takaki Y."/>
            <person name="Nishi S."/>
            <person name="Hori S."/>
            <person name="Arai W."/>
            <person name="Tsubouchi T."/>
            <person name="Morono Y."/>
            <person name="Uchiyama I."/>
            <person name="Ito T."/>
            <person name="Fujiyama A."/>
            <person name="Inagaki F."/>
            <person name="Takami H."/>
        </authorList>
    </citation>
    <scope>NUCLEOTIDE SEQUENCE</scope>
    <source>
        <strain evidence="2">Expedition CK06-06</strain>
    </source>
</reference>
<dbReference type="EMBL" id="BARS01037573">
    <property type="protein sequence ID" value="GAG14351.1"/>
    <property type="molecule type" value="Genomic_DNA"/>
</dbReference>
<protein>
    <submittedName>
        <fullName evidence="2">Uncharacterized protein</fullName>
    </submittedName>
</protein>
<proteinExistence type="predicted"/>
<sequence>DERFGLGIDFSDINEDVAKQNEKIAQLRTRSPEVDSYVQRLESNLTLTEEESERLVREVEEFLGGKD</sequence>
<evidence type="ECO:0000313" key="2">
    <source>
        <dbReference type="EMBL" id="GAG14351.1"/>
    </source>
</evidence>
<feature type="coiled-coil region" evidence="1">
    <location>
        <begin position="10"/>
        <end position="58"/>
    </location>
</feature>